<dbReference type="InterPro" id="IPR039266">
    <property type="entry name" value="EN-1/SPM"/>
</dbReference>
<dbReference type="Pfam" id="PF03004">
    <property type="entry name" value="Transposase_24"/>
    <property type="match status" value="1"/>
</dbReference>
<evidence type="ECO:0000256" key="1">
    <source>
        <dbReference type="SAM" id="MobiDB-lite"/>
    </source>
</evidence>
<feature type="compositionally biased region" description="Polar residues" evidence="1">
    <location>
        <begin position="107"/>
        <end position="118"/>
    </location>
</feature>
<feature type="region of interest" description="Disordered" evidence="1">
    <location>
        <begin position="62"/>
        <end position="138"/>
    </location>
</feature>
<reference evidence="2" key="1">
    <citation type="submission" date="2019-10" db="EMBL/GenBank/DDBJ databases">
        <authorList>
            <person name="Zhang R."/>
            <person name="Pan Y."/>
            <person name="Wang J."/>
            <person name="Ma R."/>
            <person name="Yu S."/>
        </authorList>
    </citation>
    <scope>NUCLEOTIDE SEQUENCE</scope>
    <source>
        <strain evidence="2">LA-IB0</strain>
        <tissue evidence="2">Leaf</tissue>
    </source>
</reference>
<dbReference type="GO" id="GO:0032196">
    <property type="term" value="P:transposition"/>
    <property type="evidence" value="ECO:0007669"/>
    <property type="project" value="InterPro"/>
</dbReference>
<accession>A0AAV6YEL7</accession>
<organism evidence="2 3">
    <name type="scientific">Buddleja alternifolia</name>
    <dbReference type="NCBI Taxonomy" id="168488"/>
    <lineage>
        <taxon>Eukaryota</taxon>
        <taxon>Viridiplantae</taxon>
        <taxon>Streptophyta</taxon>
        <taxon>Embryophyta</taxon>
        <taxon>Tracheophyta</taxon>
        <taxon>Spermatophyta</taxon>
        <taxon>Magnoliopsida</taxon>
        <taxon>eudicotyledons</taxon>
        <taxon>Gunneridae</taxon>
        <taxon>Pentapetalae</taxon>
        <taxon>asterids</taxon>
        <taxon>lamiids</taxon>
        <taxon>Lamiales</taxon>
        <taxon>Scrophulariaceae</taxon>
        <taxon>Buddlejeae</taxon>
        <taxon>Buddleja</taxon>
    </lineage>
</organism>
<feature type="compositionally biased region" description="Polar residues" evidence="1">
    <location>
        <begin position="280"/>
        <end position="289"/>
    </location>
</feature>
<name>A0AAV6YEL7_9LAMI</name>
<protein>
    <submittedName>
        <fullName evidence="2">Uncharacterized protein</fullName>
    </submittedName>
</protein>
<dbReference type="InterPro" id="IPR004252">
    <property type="entry name" value="Probable_transposase_24"/>
</dbReference>
<proteinExistence type="predicted"/>
<dbReference type="PANTHER" id="PTHR33157">
    <property type="entry name" value="AUTONOMOUS TRANSPOSABLE ELEMENT EN-1 MOSAIC PROTEIN-RELATED"/>
    <property type="match status" value="1"/>
</dbReference>
<dbReference type="EMBL" id="WHWC01000001">
    <property type="protein sequence ID" value="KAG8389790.1"/>
    <property type="molecule type" value="Genomic_DNA"/>
</dbReference>
<gene>
    <name evidence="2" type="ORF">BUALT_Bualt01G0015100</name>
</gene>
<sequence length="600" mass="67934">MVRTRGGGRCFPPGRREQSSAVRGRNSNSLSVENDNEMHEESPIGVNATLGSLASPTRVVHNKIKISGSRNPNRRRPRTQLRQNNPTLERGNDAHAQENEIEEELAPTNNINPPSVTSIVPPFRTRQRGLNRGTPHPAEPGLRILISISGQSFKPSSVVQEISASVKYHITGPWPSWAHFSDHLKTCLWELFEAKYRWTFETIDDIKRVWWANRRYRDIICKERKKVELKVKSSKPLDWRGHGPKWLGENTWNKLCEDHWSTEKFQRMSDAGKNNRRSSADGTMSTHTGGSRPFAVHEEEMEDEYKHKVSKVELYDRTHRTKQGKGEFICDKAKRVRDAYDNLVEDNSLSTFNPDAWIEACGGVPKGRVYGFGSQPPHQILGDIAHSKEEGKSILYRISNGIMLKEEMEAVKIQSAMGSTSEIVPVLGWFYQLCIWISIPSGFDDSLSVLLWVVRSGCRRLSVKVPLRYLPCAHCSDDQATLRLKYASKVQNLFSVPLCRLKLSRSDTMEPVPSLSLFPTVKCKVTNWEGDGTDMQKKVTFCFCATSWSFIDPAKRLADMLQEKLHLPAALQSLGCTAEAAMPVSGTRENEVEEFIKENI</sequence>
<comment type="caution">
    <text evidence="2">The sequence shown here is derived from an EMBL/GenBank/DDBJ whole genome shotgun (WGS) entry which is preliminary data.</text>
</comment>
<dbReference type="AlphaFoldDB" id="A0AAV6YEL7"/>
<evidence type="ECO:0000313" key="2">
    <source>
        <dbReference type="EMBL" id="KAG8389790.1"/>
    </source>
</evidence>
<dbReference type="Proteomes" id="UP000826271">
    <property type="component" value="Unassembled WGS sequence"/>
</dbReference>
<evidence type="ECO:0000313" key="3">
    <source>
        <dbReference type="Proteomes" id="UP000826271"/>
    </source>
</evidence>
<feature type="region of interest" description="Disordered" evidence="1">
    <location>
        <begin position="267"/>
        <end position="293"/>
    </location>
</feature>
<keyword evidence="3" id="KW-1185">Reference proteome</keyword>
<feature type="region of interest" description="Disordered" evidence="1">
    <location>
        <begin position="1"/>
        <end position="39"/>
    </location>
</feature>
<feature type="compositionally biased region" description="Polar residues" evidence="1">
    <location>
        <begin position="19"/>
        <end position="33"/>
    </location>
</feature>